<evidence type="ECO:0000313" key="2">
    <source>
        <dbReference type="Proteomes" id="UP001607302"/>
    </source>
</evidence>
<protein>
    <submittedName>
        <fullName evidence="1">Uncharacterized protein</fullName>
    </submittedName>
</protein>
<name>A0ABD2C532_VESSQ</name>
<proteinExistence type="predicted"/>
<accession>A0ABD2C532</accession>
<dbReference type="EMBL" id="JAUDFV010000020">
    <property type="protein sequence ID" value="KAL2740147.1"/>
    <property type="molecule type" value="Genomic_DNA"/>
</dbReference>
<organism evidence="1 2">
    <name type="scientific">Vespula squamosa</name>
    <name type="common">Southern yellow jacket</name>
    <name type="synonym">Wasp</name>
    <dbReference type="NCBI Taxonomy" id="30214"/>
    <lineage>
        <taxon>Eukaryota</taxon>
        <taxon>Metazoa</taxon>
        <taxon>Ecdysozoa</taxon>
        <taxon>Arthropoda</taxon>
        <taxon>Hexapoda</taxon>
        <taxon>Insecta</taxon>
        <taxon>Pterygota</taxon>
        <taxon>Neoptera</taxon>
        <taxon>Endopterygota</taxon>
        <taxon>Hymenoptera</taxon>
        <taxon>Apocrita</taxon>
        <taxon>Aculeata</taxon>
        <taxon>Vespoidea</taxon>
        <taxon>Vespidae</taxon>
        <taxon>Vespinae</taxon>
        <taxon>Vespula</taxon>
    </lineage>
</organism>
<reference evidence="1 2" key="1">
    <citation type="journal article" date="2024" name="Ann. Entomol. Soc. Am.">
        <title>Genomic analyses of the southern and eastern yellowjacket wasps (Hymenoptera: Vespidae) reveal evolutionary signatures of social life.</title>
        <authorList>
            <person name="Catto M.A."/>
            <person name="Caine P.B."/>
            <person name="Orr S.E."/>
            <person name="Hunt B.G."/>
            <person name="Goodisman M.A.D."/>
        </authorList>
    </citation>
    <scope>NUCLEOTIDE SEQUENCE [LARGE SCALE GENOMIC DNA]</scope>
    <source>
        <strain evidence="1">233</strain>
        <tissue evidence="1">Head and thorax</tissue>
    </source>
</reference>
<sequence length="68" mass="8213">MSEKLFLRKVLRYTILKLQIFCNIGIHIVRMYSVQVRNPARTAIVPQVLERHIQNRRPPQCYGEFYEH</sequence>
<dbReference type="AlphaFoldDB" id="A0ABD2C532"/>
<keyword evidence="2" id="KW-1185">Reference proteome</keyword>
<dbReference type="Proteomes" id="UP001607302">
    <property type="component" value="Unassembled WGS sequence"/>
</dbReference>
<evidence type="ECO:0000313" key="1">
    <source>
        <dbReference type="EMBL" id="KAL2740147.1"/>
    </source>
</evidence>
<gene>
    <name evidence="1" type="ORF">V1478_000288</name>
</gene>
<comment type="caution">
    <text evidence="1">The sequence shown here is derived from an EMBL/GenBank/DDBJ whole genome shotgun (WGS) entry which is preliminary data.</text>
</comment>